<feature type="region of interest" description="Disordered" evidence="1">
    <location>
        <begin position="56"/>
        <end position="95"/>
    </location>
</feature>
<evidence type="ECO:0000313" key="4">
    <source>
        <dbReference type="Proteomes" id="UP001187192"/>
    </source>
</evidence>
<dbReference type="AlphaFoldDB" id="A0AA88AJS2"/>
<dbReference type="Proteomes" id="UP001187192">
    <property type="component" value="Unassembled WGS sequence"/>
</dbReference>
<evidence type="ECO:0000313" key="3">
    <source>
        <dbReference type="EMBL" id="GMN53944.1"/>
    </source>
</evidence>
<feature type="signal peptide" evidence="2">
    <location>
        <begin position="1"/>
        <end position="23"/>
    </location>
</feature>
<name>A0AA88AJS2_FICCA</name>
<evidence type="ECO:0000256" key="1">
    <source>
        <dbReference type="SAM" id="MobiDB-lite"/>
    </source>
</evidence>
<accession>A0AA88AJS2</accession>
<feature type="chain" id="PRO_5041635423" description="CLAVATA3/ESR (CLE)-related protein" evidence="2">
    <location>
        <begin position="24"/>
        <end position="95"/>
    </location>
</feature>
<organism evidence="3 4">
    <name type="scientific">Ficus carica</name>
    <name type="common">Common fig</name>
    <dbReference type="NCBI Taxonomy" id="3494"/>
    <lineage>
        <taxon>Eukaryota</taxon>
        <taxon>Viridiplantae</taxon>
        <taxon>Streptophyta</taxon>
        <taxon>Embryophyta</taxon>
        <taxon>Tracheophyta</taxon>
        <taxon>Spermatophyta</taxon>
        <taxon>Magnoliopsida</taxon>
        <taxon>eudicotyledons</taxon>
        <taxon>Gunneridae</taxon>
        <taxon>Pentapetalae</taxon>
        <taxon>rosids</taxon>
        <taxon>fabids</taxon>
        <taxon>Rosales</taxon>
        <taxon>Moraceae</taxon>
        <taxon>Ficeae</taxon>
        <taxon>Ficus</taxon>
    </lineage>
</organism>
<feature type="compositionally biased region" description="Basic and acidic residues" evidence="1">
    <location>
        <begin position="56"/>
        <end position="72"/>
    </location>
</feature>
<dbReference type="EMBL" id="BTGU01000048">
    <property type="protein sequence ID" value="GMN53944.1"/>
    <property type="molecule type" value="Genomic_DNA"/>
</dbReference>
<keyword evidence="2" id="KW-0732">Signal</keyword>
<evidence type="ECO:0000256" key="2">
    <source>
        <dbReference type="SAM" id="SignalP"/>
    </source>
</evidence>
<comment type="caution">
    <text evidence="3">The sequence shown here is derived from an EMBL/GenBank/DDBJ whole genome shotgun (WGS) entry which is preliminary data.</text>
</comment>
<keyword evidence="4" id="KW-1185">Reference proteome</keyword>
<reference evidence="3" key="1">
    <citation type="submission" date="2023-07" db="EMBL/GenBank/DDBJ databases">
        <title>draft genome sequence of fig (Ficus carica).</title>
        <authorList>
            <person name="Takahashi T."/>
            <person name="Nishimura K."/>
        </authorList>
    </citation>
    <scope>NUCLEOTIDE SEQUENCE</scope>
</reference>
<evidence type="ECO:0008006" key="5">
    <source>
        <dbReference type="Google" id="ProtNLM"/>
    </source>
</evidence>
<protein>
    <recommendedName>
        <fullName evidence="5">CLAVATA3/ESR (CLE)-related protein</fullName>
    </recommendedName>
</protein>
<sequence length="95" mass="10838">MATSKSLILLFLVFLVLFSKSETRSLSLVVERYGAGSTMKKYQTKTLMRELLQKSKELTKARDPGDDHKDIMPSRYYTNRISPGGPDPKHHSVHQ</sequence>
<gene>
    <name evidence="3" type="ORF">TIFTF001_023072</name>
</gene>
<proteinExistence type="predicted"/>